<dbReference type="SUPFAM" id="SSF53474">
    <property type="entry name" value="alpha/beta-Hydrolases"/>
    <property type="match status" value="1"/>
</dbReference>
<dbReference type="GO" id="GO:0004806">
    <property type="term" value="F:triacylglycerol lipase activity"/>
    <property type="evidence" value="ECO:0007669"/>
    <property type="project" value="UniProtKB-EC"/>
</dbReference>
<dbReference type="Gene3D" id="3.40.50.1820">
    <property type="entry name" value="alpha/beta hydrolase"/>
    <property type="match status" value="1"/>
</dbReference>
<dbReference type="Pfam" id="PF05057">
    <property type="entry name" value="DUF676"/>
    <property type="match status" value="1"/>
</dbReference>
<dbReference type="Proteomes" id="UP001217582">
    <property type="component" value="Chromosome 6"/>
</dbReference>
<sequence>MRRWRPSGVPSAVDRAFHVRSAAGLKGPPRPKRAKDERTPYATPGSRLEALMQHPHLFDPPRAPRYPIVLCHGLYGFDVRGPFMGFEYHYWSAALDVLQQRLGAQVYVFAVPPTGSIQERAETLHNLLVRQRFPRGQRLNFVGHSMGGLDARYLISHIQPQEYTPVSLTTVATPHRGSPFMDWCNENIGVGLELMDSMMREAEPKTVPDDTPTRAPFSLKSPLLTYAKTSEDRNSLRRALSHVSSSFSSYILSIFDQPAYAMLSTRYMTRLFNPTVPDQPHVRYFSIATRTKNIPIWHPLWLPKLILDKAAATGTCGADADGSYAAWHTSHTGSDGLVSVNSARWGEFLGMIENWDHWDVRGPGGPRRLRPARKPPAAPDDAPTPWSRLWTLLNQWLPQSRKAKPPVLPDDPEWDWRVAALSDYEDTIHEERPDTPVTAAAYAMSSVYVKGADARETSKVAKMLAEWISSHLPASSGTSQDDSQMLFKYLTSDQPLEGSLGHGRPASASKASSAQRMSQTLMHMFPFLAQIEPRTPPPPPNDVLERFWAAVCRNLYDEGL</sequence>
<keyword evidence="5" id="KW-0378">Hydrolase</keyword>
<feature type="domain" description="DUF676" evidence="4">
    <location>
        <begin position="137"/>
        <end position="195"/>
    </location>
</feature>
<gene>
    <name evidence="5" type="ORF">MARU1_002957</name>
</gene>
<comment type="catalytic activity">
    <reaction evidence="2">
        <text>a diacylglycerol + H2O = a monoacylglycerol + a fatty acid + H(+)</text>
        <dbReference type="Rhea" id="RHEA:32731"/>
        <dbReference type="ChEBI" id="CHEBI:15377"/>
        <dbReference type="ChEBI" id="CHEBI:15378"/>
        <dbReference type="ChEBI" id="CHEBI:17408"/>
        <dbReference type="ChEBI" id="CHEBI:18035"/>
        <dbReference type="ChEBI" id="CHEBI:28868"/>
    </reaction>
</comment>
<evidence type="ECO:0000256" key="2">
    <source>
        <dbReference type="ARBA" id="ARBA00047591"/>
    </source>
</evidence>
<keyword evidence="6" id="KW-1185">Reference proteome</keyword>
<dbReference type="InterPro" id="IPR007751">
    <property type="entry name" value="DUF676_lipase-like"/>
</dbReference>
<name>A0AAJ6CNR1_9BASI</name>
<organism evidence="5 6">
    <name type="scientific">Malassezia arunalokei</name>
    <dbReference type="NCBI Taxonomy" id="1514897"/>
    <lineage>
        <taxon>Eukaryota</taxon>
        <taxon>Fungi</taxon>
        <taxon>Dikarya</taxon>
        <taxon>Basidiomycota</taxon>
        <taxon>Ustilaginomycotina</taxon>
        <taxon>Malasseziomycetes</taxon>
        <taxon>Malasseziales</taxon>
        <taxon>Malasseziaceae</taxon>
        <taxon>Malassezia</taxon>
    </lineage>
</organism>
<dbReference type="InterPro" id="IPR029058">
    <property type="entry name" value="AB_hydrolase_fold"/>
</dbReference>
<accession>A0AAJ6CNR1</accession>
<evidence type="ECO:0000313" key="6">
    <source>
        <dbReference type="Proteomes" id="UP001217582"/>
    </source>
</evidence>
<evidence type="ECO:0000313" key="5">
    <source>
        <dbReference type="EMBL" id="WFD16913.1"/>
    </source>
</evidence>
<comment type="similarity">
    <text evidence="1">Belongs to the putative lipase ROG1 family.</text>
</comment>
<dbReference type="PANTHER" id="PTHR11440">
    <property type="entry name" value="LECITHIN-CHOLESTEROL ACYLTRANSFERASE-RELATED"/>
    <property type="match status" value="1"/>
</dbReference>
<dbReference type="EMBL" id="CP119921">
    <property type="protein sequence ID" value="WFD16913.1"/>
    <property type="molecule type" value="Genomic_DNA"/>
</dbReference>
<evidence type="ECO:0000256" key="3">
    <source>
        <dbReference type="ARBA" id="ARBA00048461"/>
    </source>
</evidence>
<reference evidence="5 6" key="1">
    <citation type="submission" date="2023-03" db="EMBL/GenBank/DDBJ databases">
        <title>Mating type loci evolution in Malassezia.</title>
        <authorList>
            <person name="Coelho M.A."/>
        </authorList>
    </citation>
    <scope>NUCLEOTIDE SEQUENCE [LARGE SCALE GENOMIC DNA]</scope>
    <source>
        <strain evidence="5 6">CBS 13387</strain>
    </source>
</reference>
<evidence type="ECO:0000256" key="1">
    <source>
        <dbReference type="ARBA" id="ARBA00007920"/>
    </source>
</evidence>
<comment type="catalytic activity">
    <reaction evidence="3">
        <text>a monoacylglycerol + H2O = glycerol + a fatty acid + H(+)</text>
        <dbReference type="Rhea" id="RHEA:15245"/>
        <dbReference type="ChEBI" id="CHEBI:15377"/>
        <dbReference type="ChEBI" id="CHEBI:15378"/>
        <dbReference type="ChEBI" id="CHEBI:17408"/>
        <dbReference type="ChEBI" id="CHEBI:17754"/>
        <dbReference type="ChEBI" id="CHEBI:28868"/>
    </reaction>
</comment>
<dbReference type="AlphaFoldDB" id="A0AAJ6CNR1"/>
<proteinExistence type="inferred from homology"/>
<protein>
    <submittedName>
        <fullName evidence="5">Triacylglycerol lipase</fullName>
        <ecNumber evidence="5">3.1.1.3</ecNumber>
    </submittedName>
</protein>
<dbReference type="EC" id="3.1.1.3" evidence="5"/>
<evidence type="ECO:0000259" key="4">
    <source>
        <dbReference type="Pfam" id="PF05057"/>
    </source>
</evidence>